<organism evidence="9">
    <name type="scientific">Paraconexibacter sp. AEG42_29</name>
    <dbReference type="NCBI Taxonomy" id="2997339"/>
    <lineage>
        <taxon>Bacteria</taxon>
        <taxon>Bacillati</taxon>
        <taxon>Actinomycetota</taxon>
        <taxon>Thermoleophilia</taxon>
        <taxon>Solirubrobacterales</taxon>
        <taxon>Paraconexibacteraceae</taxon>
        <taxon>Paraconexibacter</taxon>
    </lineage>
</organism>
<name>A0AAU7AR68_9ACTN</name>
<dbReference type="PANTHER" id="PTHR34979:SF1">
    <property type="entry name" value="INNER MEMBRANE PROTEIN YGAZ"/>
    <property type="match status" value="1"/>
</dbReference>
<evidence type="ECO:0008006" key="10">
    <source>
        <dbReference type="Google" id="ProtNLM"/>
    </source>
</evidence>
<evidence type="ECO:0000256" key="1">
    <source>
        <dbReference type="ARBA" id="ARBA00004651"/>
    </source>
</evidence>
<proteinExistence type="inferred from homology"/>
<dbReference type="EMBL" id="CP114014">
    <property type="protein sequence ID" value="XAY04112.1"/>
    <property type="molecule type" value="Genomic_DNA"/>
</dbReference>
<feature type="transmembrane region" description="Helical" evidence="8">
    <location>
        <begin position="133"/>
        <end position="154"/>
    </location>
</feature>
<keyword evidence="6 8" id="KW-1133">Transmembrane helix</keyword>
<evidence type="ECO:0000256" key="2">
    <source>
        <dbReference type="ARBA" id="ARBA00010735"/>
    </source>
</evidence>
<dbReference type="PANTHER" id="PTHR34979">
    <property type="entry name" value="INNER MEMBRANE PROTEIN YGAZ"/>
    <property type="match status" value="1"/>
</dbReference>
<keyword evidence="3" id="KW-0813">Transport</keyword>
<evidence type="ECO:0000313" key="9">
    <source>
        <dbReference type="EMBL" id="XAY04112.1"/>
    </source>
</evidence>
<dbReference type="AlphaFoldDB" id="A0AAU7AR68"/>
<gene>
    <name evidence="9" type="ORF">DSM112329_00941</name>
</gene>
<evidence type="ECO:0000256" key="3">
    <source>
        <dbReference type="ARBA" id="ARBA00022448"/>
    </source>
</evidence>
<evidence type="ECO:0000256" key="6">
    <source>
        <dbReference type="ARBA" id="ARBA00022989"/>
    </source>
</evidence>
<keyword evidence="4" id="KW-1003">Cell membrane</keyword>
<feature type="transmembrane region" description="Helical" evidence="8">
    <location>
        <begin position="196"/>
        <end position="221"/>
    </location>
</feature>
<dbReference type="GO" id="GO:0005886">
    <property type="term" value="C:plasma membrane"/>
    <property type="evidence" value="ECO:0007669"/>
    <property type="project" value="UniProtKB-SubCell"/>
</dbReference>
<evidence type="ECO:0000256" key="8">
    <source>
        <dbReference type="SAM" id="Phobius"/>
    </source>
</evidence>
<comment type="similarity">
    <text evidence="2">Belongs to the AzlC family.</text>
</comment>
<protein>
    <recommendedName>
        <fullName evidence="10">Branched-chain amino acid ABC transporter permease</fullName>
    </recommendedName>
</protein>
<keyword evidence="7 8" id="KW-0472">Membrane</keyword>
<keyword evidence="5 8" id="KW-0812">Transmembrane</keyword>
<evidence type="ECO:0000256" key="4">
    <source>
        <dbReference type="ARBA" id="ARBA00022475"/>
    </source>
</evidence>
<dbReference type="Pfam" id="PF03591">
    <property type="entry name" value="AzlC"/>
    <property type="match status" value="1"/>
</dbReference>
<comment type="subcellular location">
    <subcellularLocation>
        <location evidence="1">Cell membrane</location>
        <topology evidence="1">Multi-pass membrane protein</topology>
    </subcellularLocation>
</comment>
<feature type="transmembrane region" description="Helical" evidence="8">
    <location>
        <begin position="21"/>
        <end position="44"/>
    </location>
</feature>
<evidence type="ECO:0000256" key="7">
    <source>
        <dbReference type="ARBA" id="ARBA00023136"/>
    </source>
</evidence>
<dbReference type="InterPro" id="IPR011606">
    <property type="entry name" value="Brnchd-chn_aa_trnsp_permease"/>
</dbReference>
<accession>A0AAU7AR68</accession>
<evidence type="ECO:0000256" key="5">
    <source>
        <dbReference type="ARBA" id="ARBA00022692"/>
    </source>
</evidence>
<reference evidence="9" key="1">
    <citation type="submission" date="2022-12" db="EMBL/GenBank/DDBJ databases">
        <title>Paraconexibacter alkalitolerans sp. nov. and Baekduia alba sp. nov., isolated from soil and emended description of the genera Paraconexibacter (Chun et al., 2020) and Baekduia (An et al., 2020).</title>
        <authorList>
            <person name="Vieira S."/>
            <person name="Huber K.J."/>
            <person name="Geppert A."/>
            <person name="Wolf J."/>
            <person name="Neumann-Schaal M."/>
            <person name="Muesken M."/>
            <person name="Overmann J."/>
        </authorList>
    </citation>
    <scope>NUCLEOTIDE SEQUENCE</scope>
    <source>
        <strain evidence="9">AEG42_29</strain>
    </source>
</reference>
<sequence length="240" mass="23952">MPRTLDPTPASDTRRAIARDAAGVGVAVGLYAVSFGVLAVAAGASTAQAMAMSLLVFTGASQFAFIGVISGGGGAAAALAPALVLAARNAVYGLSVAPLLRGSLGGRLLRAQLVIDESTAMARAQDTPEDARFAFLATGVSVFVCWNAGTLIGALAGSGLGDPRDLGLDAMFPAAFLALLSPQLRRPGAPRVAVTGAAIACVLITLTPAGIPIVAAVLALLPAARVTWRDRGRPAAAVRA</sequence>
<dbReference type="KEGG" id="parq:DSM112329_00941"/>
<dbReference type="GO" id="GO:1903785">
    <property type="term" value="P:L-valine transmembrane transport"/>
    <property type="evidence" value="ECO:0007669"/>
    <property type="project" value="TreeGrafter"/>
</dbReference>